<dbReference type="GeneID" id="64599565"/>
<dbReference type="InterPro" id="IPR002068">
    <property type="entry name" value="A-crystallin/Hsp20_dom"/>
</dbReference>
<gene>
    <name evidence="5" type="ORF">HD556DRAFT_1438104</name>
</gene>
<evidence type="ECO:0000313" key="6">
    <source>
        <dbReference type="Proteomes" id="UP000719766"/>
    </source>
</evidence>
<dbReference type="Pfam" id="PF00011">
    <property type="entry name" value="HSP20"/>
    <property type="match status" value="1"/>
</dbReference>
<feature type="domain" description="SHSP" evidence="4">
    <location>
        <begin position="50"/>
        <end position="165"/>
    </location>
</feature>
<sequence length="165" mass="18487">MTVTTSTHHKLSHSRNTDERFQALDRALARRYVVRLLQERRLRSMQEQSQGDVLFRPRVEICDNASSLRITATLELPGMKADDVRVTLERDNLLAISGERVSKALSDQSASVSFPVREIKYGKFLRTLDVPSGTMMSTISAAMSDGMLLISWPRSPPGAITRSPQ</sequence>
<dbReference type="PROSITE" id="PS01031">
    <property type="entry name" value="SHSP"/>
    <property type="match status" value="1"/>
</dbReference>
<dbReference type="SUPFAM" id="SSF49764">
    <property type="entry name" value="HSP20-like chaperones"/>
    <property type="match status" value="1"/>
</dbReference>
<evidence type="ECO:0000256" key="1">
    <source>
        <dbReference type="ARBA" id="ARBA00023016"/>
    </source>
</evidence>
<protein>
    <submittedName>
        <fullName evidence="5">HSP20-like chaperone</fullName>
    </submittedName>
</protein>
<dbReference type="EMBL" id="JABBWE010000006">
    <property type="protein sequence ID" value="KAG1802064.1"/>
    <property type="molecule type" value="Genomic_DNA"/>
</dbReference>
<accession>A0A9P7J4F5</accession>
<reference evidence="5" key="1">
    <citation type="journal article" date="2020" name="New Phytol.">
        <title>Comparative genomics reveals dynamic genome evolution in host specialist ectomycorrhizal fungi.</title>
        <authorList>
            <person name="Lofgren L.A."/>
            <person name="Nguyen N.H."/>
            <person name="Vilgalys R."/>
            <person name="Ruytinx J."/>
            <person name="Liao H.L."/>
            <person name="Branco S."/>
            <person name="Kuo A."/>
            <person name="LaButti K."/>
            <person name="Lipzen A."/>
            <person name="Andreopoulos W."/>
            <person name="Pangilinan J."/>
            <person name="Riley R."/>
            <person name="Hundley H."/>
            <person name="Na H."/>
            <person name="Barry K."/>
            <person name="Grigoriev I.V."/>
            <person name="Stajich J.E."/>
            <person name="Kennedy P.G."/>
        </authorList>
    </citation>
    <scope>NUCLEOTIDE SEQUENCE</scope>
    <source>
        <strain evidence="5">S12</strain>
    </source>
</reference>
<dbReference type="RefSeq" id="XP_041165256.1">
    <property type="nucleotide sequence ID" value="XM_041305801.1"/>
</dbReference>
<dbReference type="CDD" id="cd06464">
    <property type="entry name" value="ACD_sHsps-like"/>
    <property type="match status" value="1"/>
</dbReference>
<evidence type="ECO:0000259" key="4">
    <source>
        <dbReference type="PROSITE" id="PS01031"/>
    </source>
</evidence>
<evidence type="ECO:0000256" key="2">
    <source>
        <dbReference type="PROSITE-ProRule" id="PRU00285"/>
    </source>
</evidence>
<dbReference type="InterPro" id="IPR008978">
    <property type="entry name" value="HSP20-like_chaperone"/>
</dbReference>
<dbReference type="Gene3D" id="2.60.40.790">
    <property type="match status" value="1"/>
</dbReference>
<evidence type="ECO:0000313" key="5">
    <source>
        <dbReference type="EMBL" id="KAG1802064.1"/>
    </source>
</evidence>
<keyword evidence="6" id="KW-1185">Reference proteome</keyword>
<comment type="caution">
    <text evidence="5">The sequence shown here is derived from an EMBL/GenBank/DDBJ whole genome shotgun (WGS) entry which is preliminary data.</text>
</comment>
<comment type="similarity">
    <text evidence="2 3">Belongs to the small heat shock protein (HSP20) family.</text>
</comment>
<keyword evidence="1" id="KW-0346">Stress response</keyword>
<proteinExistence type="inferred from homology"/>
<dbReference type="OrthoDB" id="1431247at2759"/>
<dbReference type="AlphaFoldDB" id="A0A9P7J4F5"/>
<dbReference type="Proteomes" id="UP000719766">
    <property type="component" value="Unassembled WGS sequence"/>
</dbReference>
<organism evidence="5 6">
    <name type="scientific">Suillus plorans</name>
    <dbReference type="NCBI Taxonomy" id="116603"/>
    <lineage>
        <taxon>Eukaryota</taxon>
        <taxon>Fungi</taxon>
        <taxon>Dikarya</taxon>
        <taxon>Basidiomycota</taxon>
        <taxon>Agaricomycotina</taxon>
        <taxon>Agaricomycetes</taxon>
        <taxon>Agaricomycetidae</taxon>
        <taxon>Boletales</taxon>
        <taxon>Suillineae</taxon>
        <taxon>Suillaceae</taxon>
        <taxon>Suillus</taxon>
    </lineage>
</organism>
<name>A0A9P7J4F5_9AGAM</name>
<evidence type="ECO:0000256" key="3">
    <source>
        <dbReference type="RuleBase" id="RU003616"/>
    </source>
</evidence>
<dbReference type="PANTHER" id="PTHR11527">
    <property type="entry name" value="HEAT-SHOCK PROTEIN 20 FAMILY MEMBER"/>
    <property type="match status" value="1"/>
</dbReference>
<dbReference type="InterPro" id="IPR031107">
    <property type="entry name" value="Small_HSP"/>
</dbReference>